<feature type="compositionally biased region" description="Pro residues" evidence="4">
    <location>
        <begin position="113"/>
        <end position="145"/>
    </location>
</feature>
<evidence type="ECO:0000256" key="2">
    <source>
        <dbReference type="ARBA" id="ARBA00022692"/>
    </source>
</evidence>
<dbReference type="Gene3D" id="3.10.20.310">
    <property type="entry name" value="membrane protein fhac"/>
    <property type="match status" value="1"/>
</dbReference>
<organism evidence="7 8">
    <name type="scientific">Chlorogloeopsis fritschii PCC 6912</name>
    <dbReference type="NCBI Taxonomy" id="211165"/>
    <lineage>
        <taxon>Bacteria</taxon>
        <taxon>Bacillati</taxon>
        <taxon>Cyanobacteriota</taxon>
        <taxon>Cyanophyceae</taxon>
        <taxon>Nostocales</taxon>
        <taxon>Chlorogloeopsidaceae</taxon>
        <taxon>Chlorogloeopsis</taxon>
    </lineage>
</organism>
<dbReference type="InterPro" id="IPR005565">
    <property type="entry name" value="Hemolysn_activator_HlyB_C"/>
</dbReference>
<keyword evidence="3" id="KW-0998">Cell outer membrane</keyword>
<dbReference type="Proteomes" id="UP000268857">
    <property type="component" value="Unassembled WGS sequence"/>
</dbReference>
<evidence type="ECO:0000256" key="4">
    <source>
        <dbReference type="SAM" id="MobiDB-lite"/>
    </source>
</evidence>
<comment type="caution">
    <text evidence="7">The sequence shown here is derived from an EMBL/GenBank/DDBJ whole genome shotgun (WGS) entry which is preliminary data.</text>
</comment>
<evidence type="ECO:0000313" key="7">
    <source>
        <dbReference type="EMBL" id="RUR83005.1"/>
    </source>
</evidence>
<evidence type="ECO:0000313" key="8">
    <source>
        <dbReference type="Proteomes" id="UP000268857"/>
    </source>
</evidence>
<feature type="region of interest" description="Disordered" evidence="4">
    <location>
        <begin position="110"/>
        <end position="152"/>
    </location>
</feature>
<sequence>MDGQSLKLNLTISLLTLKVLISFYAGKTLAVNLATEPLNKGLFAKVNNINEQIQTKAKEDKNSLIAAQNRNTQDAVVGIENENIFLSHKKYQTLTPTQNSTASAWVLAQLPNPITPTPPPPVQPIPTPQPSPTPPLEQIPSPPTESAPRPEIPGSITIRKFEFEGNTAFSDKKLSEATANFLNRPLTFTELLQVENIITNLYTEAGYINSGAVIPANQTLSKQGAIVKVEIIEGGIEEIKVTGTRRLNSSYIRNRIALGTSKPLNRNRLLEALQLLQLNPLIKNLSAELSAGSRPELSLLEVTVQEADSFWTEFFVDNGRVPSVGSFRRGIVINEENLSGLGDRFNFQYTNTDGSNTYDLSYTLPFNPRNGTITIAGGKTDTDVIEPPFDRIDITGDSFYLDFGVRQPIVQTPTQELALGLTFSRQQSQTKLLGEDFPLSAGAEDNGETRISAVRFIQEYTQRSPQQVFAVRSQFSLGVGWFNATVNEEPPDSRFFSWRGQGQYVRLLAPDTLLVLRSDLQLAARTLVPLEQFALGGLQSVRGYRQDRLLTDNGFFTSAEVRFPVLRVNEVQGLLQVVPFVDFGVGWNDSDSPSPDPDPNTLIGAGLGLLWQMGNNFNARLDYGIPLVSADDSDRTLQEQGLYFSINYSPF</sequence>
<feature type="domain" description="Haemolysin activator HlyB C-terminal" evidence="5">
    <location>
        <begin position="298"/>
        <end position="609"/>
    </location>
</feature>
<dbReference type="GO" id="GO:0008320">
    <property type="term" value="F:protein transmembrane transporter activity"/>
    <property type="evidence" value="ECO:0007669"/>
    <property type="project" value="TreeGrafter"/>
</dbReference>
<keyword evidence="1" id="KW-1134">Transmembrane beta strand</keyword>
<dbReference type="Pfam" id="PF03865">
    <property type="entry name" value="ShlB"/>
    <property type="match status" value="1"/>
</dbReference>
<accession>A0A3S1AKL1</accession>
<dbReference type="GO" id="GO:0098046">
    <property type="term" value="C:type V protein secretion system complex"/>
    <property type="evidence" value="ECO:0007669"/>
    <property type="project" value="TreeGrafter"/>
</dbReference>
<keyword evidence="8" id="KW-1185">Reference proteome</keyword>
<dbReference type="Pfam" id="PF08479">
    <property type="entry name" value="POTRA_2"/>
    <property type="match status" value="1"/>
</dbReference>
<dbReference type="PANTHER" id="PTHR34597:SF3">
    <property type="entry name" value="OUTER MEMBRANE TRANSPORTER CDIB"/>
    <property type="match status" value="1"/>
</dbReference>
<evidence type="ECO:0000256" key="3">
    <source>
        <dbReference type="ARBA" id="ARBA00023237"/>
    </source>
</evidence>
<reference evidence="7 8" key="1">
    <citation type="journal article" date="2019" name="Genome Biol. Evol.">
        <title>Day and night: Metabolic profiles and evolutionary relationships of six axenic non-marine cyanobacteria.</title>
        <authorList>
            <person name="Will S.E."/>
            <person name="Henke P."/>
            <person name="Boedeker C."/>
            <person name="Huang S."/>
            <person name="Brinkmann H."/>
            <person name="Rohde M."/>
            <person name="Jarek M."/>
            <person name="Friedl T."/>
            <person name="Seufert S."/>
            <person name="Schumacher M."/>
            <person name="Overmann J."/>
            <person name="Neumann-Schaal M."/>
            <person name="Petersen J."/>
        </authorList>
    </citation>
    <scope>NUCLEOTIDE SEQUENCE [LARGE SCALE GENOMIC DNA]</scope>
    <source>
        <strain evidence="7 8">PCC 6912</strain>
    </source>
</reference>
<evidence type="ECO:0000259" key="5">
    <source>
        <dbReference type="Pfam" id="PF03865"/>
    </source>
</evidence>
<dbReference type="InterPro" id="IPR051544">
    <property type="entry name" value="TPS_OM_transporter"/>
</dbReference>
<dbReference type="Gene3D" id="2.40.160.50">
    <property type="entry name" value="membrane protein fhac: a member of the omp85/tpsb transporter family"/>
    <property type="match status" value="1"/>
</dbReference>
<keyword evidence="1" id="KW-0472">Membrane</keyword>
<dbReference type="RefSeq" id="WP_016879239.1">
    <property type="nucleotide sequence ID" value="NZ_AJLN01000039.1"/>
</dbReference>
<protein>
    <recommendedName>
        <fullName evidence="9">POTRA domain-containing protein</fullName>
    </recommendedName>
</protein>
<name>A0A3S1AKL1_CHLFR</name>
<gene>
    <name evidence="7" type="ORF">PCC6912_23790</name>
</gene>
<dbReference type="EMBL" id="RSCJ01000008">
    <property type="protein sequence ID" value="RUR83005.1"/>
    <property type="molecule type" value="Genomic_DNA"/>
</dbReference>
<dbReference type="GO" id="GO:0046819">
    <property type="term" value="P:protein secretion by the type V secretion system"/>
    <property type="evidence" value="ECO:0007669"/>
    <property type="project" value="TreeGrafter"/>
</dbReference>
<evidence type="ECO:0000256" key="1">
    <source>
        <dbReference type="ARBA" id="ARBA00022452"/>
    </source>
</evidence>
<proteinExistence type="predicted"/>
<dbReference type="OrthoDB" id="596066at2"/>
<dbReference type="STRING" id="211165.GCA_000317285_00612"/>
<dbReference type="InterPro" id="IPR013686">
    <property type="entry name" value="Polypept-transport_assoc_ShlB"/>
</dbReference>
<keyword evidence="2" id="KW-0812">Transmembrane</keyword>
<dbReference type="AlphaFoldDB" id="A0A3S1AKL1"/>
<feature type="domain" description="Polypeptide-transport-associated ShlB-type" evidence="6">
    <location>
        <begin position="157"/>
        <end position="234"/>
    </location>
</feature>
<evidence type="ECO:0008006" key="9">
    <source>
        <dbReference type="Google" id="ProtNLM"/>
    </source>
</evidence>
<evidence type="ECO:0000259" key="6">
    <source>
        <dbReference type="Pfam" id="PF08479"/>
    </source>
</evidence>
<dbReference type="PANTHER" id="PTHR34597">
    <property type="entry name" value="SLR1661 PROTEIN"/>
    <property type="match status" value="1"/>
</dbReference>